<dbReference type="Proteomes" id="UP001596328">
    <property type="component" value="Unassembled WGS sequence"/>
</dbReference>
<organism evidence="2 3">
    <name type="scientific">Halobium palmae</name>
    <dbReference type="NCBI Taxonomy" id="1776492"/>
    <lineage>
        <taxon>Archaea</taxon>
        <taxon>Methanobacteriati</taxon>
        <taxon>Methanobacteriota</taxon>
        <taxon>Stenosarchaea group</taxon>
        <taxon>Halobacteria</taxon>
        <taxon>Halobacteriales</taxon>
        <taxon>Haloferacaceae</taxon>
        <taxon>Halobium</taxon>
    </lineage>
</organism>
<gene>
    <name evidence="2" type="ORF">ACFQE1_00180</name>
</gene>
<accession>A0ABD5RUP4</accession>
<dbReference type="AlphaFoldDB" id="A0ABD5RUP4"/>
<keyword evidence="3" id="KW-1185">Reference proteome</keyword>
<comment type="caution">
    <text evidence="2">The sequence shown here is derived from an EMBL/GenBank/DDBJ whole genome shotgun (WGS) entry which is preliminary data.</text>
</comment>
<feature type="transmembrane region" description="Helical" evidence="1">
    <location>
        <begin position="6"/>
        <end position="35"/>
    </location>
</feature>
<evidence type="ECO:0000313" key="3">
    <source>
        <dbReference type="Proteomes" id="UP001596328"/>
    </source>
</evidence>
<protein>
    <submittedName>
        <fullName evidence="2">Uncharacterized protein</fullName>
    </submittedName>
</protein>
<dbReference type="EMBL" id="JBHSWU010000001">
    <property type="protein sequence ID" value="MFC6722847.1"/>
    <property type="molecule type" value="Genomic_DNA"/>
</dbReference>
<name>A0ABD5RUP4_9EURY</name>
<keyword evidence="1" id="KW-0812">Transmembrane</keyword>
<proteinExistence type="predicted"/>
<reference evidence="2 3" key="1">
    <citation type="journal article" date="2019" name="Int. J. Syst. Evol. Microbiol.">
        <title>The Global Catalogue of Microorganisms (GCM) 10K type strain sequencing project: providing services to taxonomists for standard genome sequencing and annotation.</title>
        <authorList>
            <consortium name="The Broad Institute Genomics Platform"/>
            <consortium name="The Broad Institute Genome Sequencing Center for Infectious Disease"/>
            <person name="Wu L."/>
            <person name="Ma J."/>
        </authorList>
    </citation>
    <scope>NUCLEOTIDE SEQUENCE [LARGE SCALE GENOMIC DNA]</scope>
    <source>
        <strain evidence="2 3">NBRC 111368</strain>
    </source>
</reference>
<keyword evidence="1" id="KW-1133">Transmembrane helix</keyword>
<evidence type="ECO:0000313" key="2">
    <source>
        <dbReference type="EMBL" id="MFC6722847.1"/>
    </source>
</evidence>
<keyword evidence="1" id="KW-0472">Membrane</keyword>
<sequence length="68" mass="7465">MLTGTALITAVSILGEIACWPLLINLYLAVVNALLAPIFDDRQMLTAVLESAQMRYKLSVSSHPSQQY</sequence>
<evidence type="ECO:0000256" key="1">
    <source>
        <dbReference type="SAM" id="Phobius"/>
    </source>
</evidence>